<dbReference type="CDD" id="cd00350">
    <property type="entry name" value="rubredoxin_like"/>
    <property type="match status" value="1"/>
</dbReference>
<dbReference type="OrthoDB" id="408899at2759"/>
<dbReference type="EMBL" id="BEGY01000149">
    <property type="protein sequence ID" value="GAX85079.1"/>
    <property type="molecule type" value="Genomic_DNA"/>
</dbReference>
<dbReference type="AlphaFoldDB" id="A0A250XQ57"/>
<sequence length="110" mass="12066">MASVMRSVTSTPRSKFFGHRAVQAAVAPVRSITPRGQVSAKALFGLFGGKKEEDSAQQYYICIDCGFIYDGDFKSAPASYKCPACTSGKNRFKVGQERDFITESLKNLLQ</sequence>
<dbReference type="InterPro" id="IPR024934">
    <property type="entry name" value="Rubredoxin-like_dom"/>
</dbReference>
<protein>
    <recommendedName>
        <fullName evidence="1">Rubredoxin-like domain-containing protein</fullName>
    </recommendedName>
</protein>
<proteinExistence type="predicted"/>
<dbReference type="SUPFAM" id="SSF57802">
    <property type="entry name" value="Rubredoxin-like"/>
    <property type="match status" value="1"/>
</dbReference>
<dbReference type="GO" id="GO:0005506">
    <property type="term" value="F:iron ion binding"/>
    <property type="evidence" value="ECO:0007669"/>
    <property type="project" value="InterPro"/>
</dbReference>
<reference evidence="2 3" key="1">
    <citation type="submission" date="2017-08" db="EMBL/GenBank/DDBJ databases">
        <title>Acidophilic green algal genome provides insights into adaptation to an acidic environment.</title>
        <authorList>
            <person name="Hirooka S."/>
            <person name="Hirose Y."/>
            <person name="Kanesaki Y."/>
            <person name="Higuchi S."/>
            <person name="Fujiwara T."/>
            <person name="Onuma R."/>
            <person name="Era A."/>
            <person name="Ohbayashi R."/>
            <person name="Uzuka A."/>
            <person name="Nozaki H."/>
            <person name="Yoshikawa H."/>
            <person name="Miyagishima S.Y."/>
        </authorList>
    </citation>
    <scope>NUCLEOTIDE SEQUENCE [LARGE SCALE GENOMIC DNA]</scope>
    <source>
        <strain evidence="2 3">NIES-2499</strain>
    </source>
</reference>
<evidence type="ECO:0000313" key="2">
    <source>
        <dbReference type="EMBL" id="GAX85079.1"/>
    </source>
</evidence>
<dbReference type="Proteomes" id="UP000232323">
    <property type="component" value="Unassembled WGS sequence"/>
</dbReference>
<dbReference type="PROSITE" id="PS50903">
    <property type="entry name" value="RUBREDOXIN_LIKE"/>
    <property type="match status" value="1"/>
</dbReference>
<evidence type="ECO:0000313" key="3">
    <source>
        <dbReference type="Proteomes" id="UP000232323"/>
    </source>
</evidence>
<gene>
    <name evidence="2" type="ORF">CEUSTIGMA_g12499.t1</name>
</gene>
<organism evidence="2 3">
    <name type="scientific">Chlamydomonas eustigma</name>
    <dbReference type="NCBI Taxonomy" id="1157962"/>
    <lineage>
        <taxon>Eukaryota</taxon>
        <taxon>Viridiplantae</taxon>
        <taxon>Chlorophyta</taxon>
        <taxon>core chlorophytes</taxon>
        <taxon>Chlorophyceae</taxon>
        <taxon>CS clade</taxon>
        <taxon>Chlamydomonadales</taxon>
        <taxon>Chlamydomonadaceae</taxon>
        <taxon>Chlamydomonas</taxon>
    </lineage>
</organism>
<evidence type="ECO:0000259" key="1">
    <source>
        <dbReference type="PROSITE" id="PS50903"/>
    </source>
</evidence>
<name>A0A250XQ57_9CHLO</name>
<accession>A0A250XQ57</accession>
<comment type="caution">
    <text evidence="2">The sequence shown here is derived from an EMBL/GenBank/DDBJ whole genome shotgun (WGS) entry which is preliminary data.</text>
</comment>
<keyword evidence="3" id="KW-1185">Reference proteome</keyword>
<feature type="domain" description="Rubredoxin-like" evidence="1">
    <location>
        <begin position="57"/>
        <end position="95"/>
    </location>
</feature>
<dbReference type="Gene3D" id="2.20.28.10">
    <property type="match status" value="1"/>
</dbReference>